<dbReference type="PANTHER" id="PTHR11550:SF0">
    <property type="entry name" value="CTP SYNTHASE-RELATED"/>
    <property type="match status" value="1"/>
</dbReference>
<dbReference type="InterPro" id="IPR027417">
    <property type="entry name" value="P-loop_NTPase"/>
</dbReference>
<keyword evidence="4" id="KW-1185">Reference proteome</keyword>
<dbReference type="GO" id="GO:0042802">
    <property type="term" value="F:identical protein binding"/>
    <property type="evidence" value="ECO:0007669"/>
    <property type="project" value="TreeGrafter"/>
</dbReference>
<dbReference type="SUPFAM" id="SSF52540">
    <property type="entry name" value="P-loop containing nucleoside triphosphate hydrolases"/>
    <property type="match status" value="1"/>
</dbReference>
<evidence type="ECO:0000313" key="4">
    <source>
        <dbReference type="Proteomes" id="UP000553632"/>
    </source>
</evidence>
<reference evidence="3 4" key="1">
    <citation type="submission" date="2020-04" db="EMBL/GenBank/DDBJ databases">
        <title>Perkinsus olseni comparative genomics.</title>
        <authorList>
            <person name="Bogema D.R."/>
        </authorList>
    </citation>
    <scope>NUCLEOTIDE SEQUENCE [LARGE SCALE GENOMIC DNA]</scope>
    <source>
        <strain evidence="3 4">ATCC PRA-207</strain>
    </source>
</reference>
<feature type="compositionally biased region" description="Low complexity" evidence="1">
    <location>
        <begin position="37"/>
        <end position="62"/>
    </location>
</feature>
<dbReference type="InterPro" id="IPR017456">
    <property type="entry name" value="CTP_synthase_N"/>
</dbReference>
<dbReference type="GO" id="GO:0003883">
    <property type="term" value="F:CTP synthase activity"/>
    <property type="evidence" value="ECO:0007669"/>
    <property type="project" value="InterPro"/>
</dbReference>
<dbReference type="GO" id="GO:0019856">
    <property type="term" value="P:pyrimidine nucleobase biosynthetic process"/>
    <property type="evidence" value="ECO:0007669"/>
    <property type="project" value="TreeGrafter"/>
</dbReference>
<dbReference type="InterPro" id="IPR004468">
    <property type="entry name" value="CTP_synthase"/>
</dbReference>
<dbReference type="AlphaFoldDB" id="A0A7J6THA6"/>
<evidence type="ECO:0000259" key="2">
    <source>
        <dbReference type="Pfam" id="PF06418"/>
    </source>
</evidence>
<dbReference type="EMBL" id="JABANO010010703">
    <property type="protein sequence ID" value="KAF4744684.1"/>
    <property type="molecule type" value="Genomic_DNA"/>
</dbReference>
<accession>A0A7J6THA6</accession>
<dbReference type="GO" id="GO:0006241">
    <property type="term" value="P:CTP biosynthetic process"/>
    <property type="evidence" value="ECO:0007669"/>
    <property type="project" value="TreeGrafter"/>
</dbReference>
<proteinExistence type="predicted"/>
<evidence type="ECO:0000256" key="1">
    <source>
        <dbReference type="SAM" id="MobiDB-lite"/>
    </source>
</evidence>
<dbReference type="Proteomes" id="UP000553632">
    <property type="component" value="Unassembled WGS sequence"/>
</dbReference>
<organism evidence="3 4">
    <name type="scientific">Perkinsus olseni</name>
    <name type="common">Perkinsus atlanticus</name>
    <dbReference type="NCBI Taxonomy" id="32597"/>
    <lineage>
        <taxon>Eukaryota</taxon>
        <taxon>Sar</taxon>
        <taxon>Alveolata</taxon>
        <taxon>Perkinsozoa</taxon>
        <taxon>Perkinsea</taxon>
        <taxon>Perkinsida</taxon>
        <taxon>Perkinsidae</taxon>
        <taxon>Perkinsus</taxon>
    </lineage>
</organism>
<dbReference type="Pfam" id="PF06418">
    <property type="entry name" value="CTP_synth_N"/>
    <property type="match status" value="1"/>
</dbReference>
<evidence type="ECO:0000313" key="3">
    <source>
        <dbReference type="EMBL" id="KAF4744684.1"/>
    </source>
</evidence>
<protein>
    <recommendedName>
        <fullName evidence="2">CTP synthase N-terminal domain-containing protein</fullName>
    </recommendedName>
</protein>
<gene>
    <name evidence="3" type="ORF">FOZ63_003823</name>
</gene>
<feature type="domain" description="CTP synthase N-terminal" evidence="2">
    <location>
        <begin position="144"/>
        <end position="200"/>
    </location>
</feature>
<name>A0A7J6THA6_PEROL</name>
<dbReference type="Gene3D" id="3.40.50.300">
    <property type="entry name" value="P-loop containing nucleotide triphosphate hydrolases"/>
    <property type="match status" value="1"/>
</dbReference>
<feature type="region of interest" description="Disordered" evidence="1">
    <location>
        <begin position="1"/>
        <end position="62"/>
    </location>
</feature>
<feature type="compositionally biased region" description="Basic and acidic residues" evidence="1">
    <location>
        <begin position="18"/>
        <end position="27"/>
    </location>
</feature>
<dbReference type="PANTHER" id="PTHR11550">
    <property type="entry name" value="CTP SYNTHASE"/>
    <property type="match status" value="1"/>
</dbReference>
<comment type="caution">
    <text evidence="3">The sequence shown here is derived from an EMBL/GenBank/DDBJ whole genome shotgun (WGS) entry which is preliminary data.</text>
</comment>
<sequence length="200" mass="21612">MAKTRNARAITNKTTTFDGDKARDRNPHDRRRASNQRTVVTTTPVETTTTTMSRSSVTTTTTETRDGVVISTTTTTVRSSEKQNLCPAVSEEDKALCSGMEPSQSPCLSYFMAPTPVRTASDYTTTPVFKRNSLFVSEDTVDTRYVVVSGGSVSGLGKGTAISSLGVVLKSYGYRVTAIKIDPYLNVDAGTMSPYEHGEV</sequence>